<feature type="modified residue" description="N6-(pyridoxal phosphate)lysine" evidence="3">
    <location>
        <position position="198"/>
    </location>
</feature>
<dbReference type="Proteomes" id="UP000319148">
    <property type="component" value="Unassembled WGS sequence"/>
</dbReference>
<dbReference type="Gene3D" id="3.40.640.10">
    <property type="entry name" value="Type I PLP-dependent aspartate aminotransferase-like (Major domain)"/>
    <property type="match status" value="1"/>
</dbReference>
<dbReference type="PIRSF" id="PIRSF000390">
    <property type="entry name" value="PLP_StrS"/>
    <property type="match status" value="1"/>
</dbReference>
<protein>
    <submittedName>
        <fullName evidence="5">DegT/DnrJ/EryC1/StrS aminotransferase family protein</fullName>
    </submittedName>
</protein>
<dbReference type="Pfam" id="PF01041">
    <property type="entry name" value="DegT_DnrJ_EryC1"/>
    <property type="match status" value="1"/>
</dbReference>
<accession>A0A501PBQ1</accession>
<organism evidence="5 6">
    <name type="scientific">Emcibacter nanhaiensis</name>
    <dbReference type="NCBI Taxonomy" id="1505037"/>
    <lineage>
        <taxon>Bacteria</taxon>
        <taxon>Pseudomonadati</taxon>
        <taxon>Pseudomonadota</taxon>
        <taxon>Alphaproteobacteria</taxon>
        <taxon>Emcibacterales</taxon>
        <taxon>Emcibacteraceae</taxon>
        <taxon>Emcibacter</taxon>
    </lineage>
</organism>
<evidence type="ECO:0000313" key="6">
    <source>
        <dbReference type="Proteomes" id="UP000319148"/>
    </source>
</evidence>
<comment type="similarity">
    <text evidence="1 4">Belongs to the DegT/DnrJ/EryC1 family.</text>
</comment>
<evidence type="ECO:0000256" key="1">
    <source>
        <dbReference type="ARBA" id="ARBA00037999"/>
    </source>
</evidence>
<dbReference type="GO" id="GO:0008483">
    <property type="term" value="F:transaminase activity"/>
    <property type="evidence" value="ECO:0007669"/>
    <property type="project" value="UniProtKB-KW"/>
</dbReference>
<dbReference type="GO" id="GO:0030170">
    <property type="term" value="F:pyridoxal phosphate binding"/>
    <property type="evidence" value="ECO:0007669"/>
    <property type="project" value="TreeGrafter"/>
</dbReference>
<proteinExistence type="inferred from homology"/>
<name>A0A501PBQ1_9PROT</name>
<keyword evidence="5" id="KW-0032">Aminotransferase</keyword>
<gene>
    <name evidence="5" type="ORF">FIV46_14880</name>
</gene>
<dbReference type="SUPFAM" id="SSF53383">
    <property type="entry name" value="PLP-dependent transferases"/>
    <property type="match status" value="1"/>
</dbReference>
<evidence type="ECO:0000256" key="3">
    <source>
        <dbReference type="PIRSR" id="PIRSR000390-2"/>
    </source>
</evidence>
<dbReference type="EMBL" id="VFIY01000018">
    <property type="protein sequence ID" value="TPD57406.1"/>
    <property type="molecule type" value="Genomic_DNA"/>
</dbReference>
<evidence type="ECO:0000313" key="5">
    <source>
        <dbReference type="EMBL" id="TPD57406.1"/>
    </source>
</evidence>
<evidence type="ECO:0000256" key="4">
    <source>
        <dbReference type="RuleBase" id="RU004508"/>
    </source>
</evidence>
<dbReference type="OrthoDB" id="9768668at2"/>
<dbReference type="InterPro" id="IPR000653">
    <property type="entry name" value="DegT/StrS_aminotransferase"/>
</dbReference>
<keyword evidence="5" id="KW-0808">Transferase</keyword>
<reference evidence="6" key="1">
    <citation type="submission" date="2019-06" db="EMBL/GenBank/DDBJ databases">
        <title>The complete genome of Emcibacter congregatus ZYLT.</title>
        <authorList>
            <person name="Zhao Z."/>
        </authorList>
    </citation>
    <scope>NUCLEOTIDE SEQUENCE [LARGE SCALE GENOMIC DNA]</scope>
    <source>
        <strain evidence="6">MCCC 1A06723</strain>
    </source>
</reference>
<dbReference type="AlphaFoldDB" id="A0A501PBQ1"/>
<dbReference type="InterPro" id="IPR015421">
    <property type="entry name" value="PyrdxlP-dep_Trfase_major"/>
</dbReference>
<dbReference type="InterPro" id="IPR015424">
    <property type="entry name" value="PyrdxlP-dep_Trfase"/>
</dbReference>
<dbReference type="RefSeq" id="WP_139941721.1">
    <property type="nucleotide sequence ID" value="NZ_JBHSYP010000005.1"/>
</dbReference>
<sequence length="409" mass="45146">MSDNLLAINGGPKACPAPFSPWPLYEEDEIAAVVEVLRSGKVNYWGGTKCTALEEAFASLCNCKFGVAVANGTLALELALKAIDIQSGDEVIVPSRSFFASASAIVAAGGVPVFCDVDIDSGNLTVETIEAKLTDRTKAVIAVHLAGWPCDMDPILELANQKNLLVIEDCAQAHGALYKDRPVGGIGHIGCFSFCQDKIISTGGEGGMLVTNDKNVWNKAWSYKDHGRGYDKVFNYDHPPGFRWLCEGFGTNWRLTEMQAAIGLIQLRKLEEWVNLRRRNAAMLKECFDKFPSLKTPTPSADYFHASYKLYTYVDETHLARNWNRSEVREALRAEGLPVTDGACSEIYLENAFNGPENFRPPERLPVARRLGETALMFNVHHTLTHDEIENMCNAVRKVMEIATLKPGN</sequence>
<evidence type="ECO:0000256" key="2">
    <source>
        <dbReference type="PIRSR" id="PIRSR000390-1"/>
    </source>
</evidence>
<dbReference type="CDD" id="cd00616">
    <property type="entry name" value="AHBA_syn"/>
    <property type="match status" value="1"/>
</dbReference>
<dbReference type="GO" id="GO:0000271">
    <property type="term" value="P:polysaccharide biosynthetic process"/>
    <property type="evidence" value="ECO:0007669"/>
    <property type="project" value="TreeGrafter"/>
</dbReference>
<keyword evidence="3 4" id="KW-0663">Pyridoxal phosphate</keyword>
<keyword evidence="6" id="KW-1185">Reference proteome</keyword>
<dbReference type="PANTHER" id="PTHR30244:SF34">
    <property type="entry name" value="DTDP-4-AMINO-4,6-DIDEOXYGALACTOSE TRANSAMINASE"/>
    <property type="match status" value="1"/>
</dbReference>
<dbReference type="PANTHER" id="PTHR30244">
    <property type="entry name" value="TRANSAMINASE"/>
    <property type="match status" value="1"/>
</dbReference>
<dbReference type="InterPro" id="IPR015422">
    <property type="entry name" value="PyrdxlP-dep_Trfase_small"/>
</dbReference>
<dbReference type="Gene3D" id="3.90.1150.10">
    <property type="entry name" value="Aspartate Aminotransferase, domain 1"/>
    <property type="match status" value="1"/>
</dbReference>
<comment type="caution">
    <text evidence="5">The sequence shown here is derived from an EMBL/GenBank/DDBJ whole genome shotgun (WGS) entry which is preliminary data.</text>
</comment>
<feature type="active site" description="Proton acceptor" evidence="2">
    <location>
        <position position="198"/>
    </location>
</feature>